<dbReference type="Proteomes" id="UP000295304">
    <property type="component" value="Unassembled WGS sequence"/>
</dbReference>
<name>A0A4R3JCI0_9PROT</name>
<proteinExistence type="predicted"/>
<gene>
    <name evidence="2" type="ORF">EDD55_10383</name>
</gene>
<sequence>MGDIAINSGGHGASYALRSGVGVGAAPEVARAEAVPVRADPAKGLTSPVGVVDPASGVYVLQFRDSKTGEVEVQYPSAKVVNAYRQGLIQDTSTPTTPVRTSSPGGDVAGVAPSGGGGSSSGPVSGPVGGALQAGGDGGSAVSATEASTAGTSVVGVSTAVAPTTGDGGVAVTGFTPTDTTA</sequence>
<organism evidence="2 3">
    <name type="scientific">Varunaivibrio sulfuroxidans</name>
    <dbReference type="NCBI Taxonomy" id="1773489"/>
    <lineage>
        <taxon>Bacteria</taxon>
        <taxon>Pseudomonadati</taxon>
        <taxon>Pseudomonadota</taxon>
        <taxon>Alphaproteobacteria</taxon>
        <taxon>Rhodospirillales</taxon>
        <taxon>Magnetovibrionaceae</taxon>
        <taxon>Varunaivibrio</taxon>
    </lineage>
</organism>
<evidence type="ECO:0000313" key="3">
    <source>
        <dbReference type="Proteomes" id="UP000295304"/>
    </source>
</evidence>
<feature type="region of interest" description="Disordered" evidence="1">
    <location>
        <begin position="89"/>
        <end position="182"/>
    </location>
</feature>
<comment type="caution">
    <text evidence="2">The sequence shown here is derived from an EMBL/GenBank/DDBJ whole genome shotgun (WGS) entry which is preliminary data.</text>
</comment>
<accession>A0A4R3JCI0</accession>
<reference evidence="2 3" key="1">
    <citation type="submission" date="2019-03" db="EMBL/GenBank/DDBJ databases">
        <title>Genomic Encyclopedia of Type Strains, Phase IV (KMG-IV): sequencing the most valuable type-strain genomes for metagenomic binning, comparative biology and taxonomic classification.</title>
        <authorList>
            <person name="Goeker M."/>
        </authorList>
    </citation>
    <scope>NUCLEOTIDE SEQUENCE [LARGE SCALE GENOMIC DNA]</scope>
    <source>
        <strain evidence="2 3">DSM 101688</strain>
    </source>
</reference>
<feature type="compositionally biased region" description="Polar residues" evidence="1">
    <location>
        <begin position="142"/>
        <end position="156"/>
    </location>
</feature>
<evidence type="ECO:0000256" key="1">
    <source>
        <dbReference type="SAM" id="MobiDB-lite"/>
    </source>
</evidence>
<protein>
    <submittedName>
        <fullName evidence="2">Uncharacterized protein</fullName>
    </submittedName>
</protein>
<feature type="compositionally biased region" description="Low complexity" evidence="1">
    <location>
        <begin position="92"/>
        <end position="112"/>
    </location>
</feature>
<keyword evidence="3" id="KW-1185">Reference proteome</keyword>
<feature type="compositionally biased region" description="Gly residues" evidence="1">
    <location>
        <begin position="127"/>
        <end position="139"/>
    </location>
</feature>
<dbReference type="EMBL" id="SLZW01000003">
    <property type="protein sequence ID" value="TCS63462.1"/>
    <property type="molecule type" value="Genomic_DNA"/>
</dbReference>
<evidence type="ECO:0000313" key="2">
    <source>
        <dbReference type="EMBL" id="TCS63462.1"/>
    </source>
</evidence>
<dbReference type="AlphaFoldDB" id="A0A4R3JCI0"/>